<organism evidence="1 2">
    <name type="scientific">Caerostris extrusa</name>
    <name type="common">Bark spider</name>
    <name type="synonym">Caerostris bankana</name>
    <dbReference type="NCBI Taxonomy" id="172846"/>
    <lineage>
        <taxon>Eukaryota</taxon>
        <taxon>Metazoa</taxon>
        <taxon>Ecdysozoa</taxon>
        <taxon>Arthropoda</taxon>
        <taxon>Chelicerata</taxon>
        <taxon>Arachnida</taxon>
        <taxon>Araneae</taxon>
        <taxon>Araneomorphae</taxon>
        <taxon>Entelegynae</taxon>
        <taxon>Araneoidea</taxon>
        <taxon>Araneidae</taxon>
        <taxon>Caerostris</taxon>
    </lineage>
</organism>
<proteinExistence type="predicted"/>
<gene>
    <name evidence="1" type="ORF">CEXT_406401</name>
</gene>
<name>A0AAV4QSC5_CAEEX</name>
<accession>A0AAV4QSC5</accession>
<comment type="caution">
    <text evidence="1">The sequence shown here is derived from an EMBL/GenBank/DDBJ whole genome shotgun (WGS) entry which is preliminary data.</text>
</comment>
<reference evidence="1 2" key="1">
    <citation type="submission" date="2021-06" db="EMBL/GenBank/DDBJ databases">
        <title>Caerostris extrusa draft genome.</title>
        <authorList>
            <person name="Kono N."/>
            <person name="Arakawa K."/>
        </authorList>
    </citation>
    <scope>NUCLEOTIDE SEQUENCE [LARGE SCALE GENOMIC DNA]</scope>
</reference>
<evidence type="ECO:0000313" key="2">
    <source>
        <dbReference type="Proteomes" id="UP001054945"/>
    </source>
</evidence>
<keyword evidence="2" id="KW-1185">Reference proteome</keyword>
<evidence type="ECO:0000313" key="1">
    <source>
        <dbReference type="EMBL" id="GIY10976.1"/>
    </source>
</evidence>
<dbReference type="AlphaFoldDB" id="A0AAV4QSC5"/>
<sequence>MKWTCAPPTTARTNKEKSHTLSRLLWTLGSFPFFQQLHRVCQGALNIPVFLSRTIPGKKKGPGDENTVKIFFTMPQNKSKSCFCINGRTLLALTNGIWLKFTKLLPFQSVNRRNRRRISFTETGNIKSSCTDKKETENAGNTVIKHCITYTTVASVHQCFRHRLQQKDIKDGSKKTRTDKSSFFEKNAVTTPERFSAEYEKDAASVVNTTQCKGC</sequence>
<dbReference type="EMBL" id="BPLR01006588">
    <property type="protein sequence ID" value="GIY10976.1"/>
    <property type="molecule type" value="Genomic_DNA"/>
</dbReference>
<dbReference type="Proteomes" id="UP001054945">
    <property type="component" value="Unassembled WGS sequence"/>
</dbReference>
<protein>
    <submittedName>
        <fullName evidence="1">Uncharacterized protein</fullName>
    </submittedName>
</protein>